<sequence>MQHTEFIHYALMAIAISLEVVANIFIKYSDGFRKRLMGLLGIFCILVSFTALSQAAKGIDLSIAYALWGGSGILLTAVAGLVLFKQKLTPARLVRNCFNYAGHLNSQTGVIAVSSPKHPFSIRQSKEEYPCRLDVPAVLDQENEMNASQLFERGERGGRWGVWILADFRHHGAQYERHKAL</sequence>
<dbReference type="PANTHER" id="PTHR30561">
    <property type="entry name" value="SMR FAMILY PROTON-DEPENDENT DRUG EFFLUX TRANSPORTER SUGE"/>
    <property type="match status" value="1"/>
</dbReference>
<evidence type="ECO:0000256" key="8">
    <source>
        <dbReference type="ARBA" id="ARBA00022989"/>
    </source>
</evidence>
<organism evidence="12 13">
    <name type="scientific">Serratia marcescens</name>
    <dbReference type="NCBI Taxonomy" id="615"/>
    <lineage>
        <taxon>Bacteria</taxon>
        <taxon>Pseudomonadati</taxon>
        <taxon>Pseudomonadota</taxon>
        <taxon>Gammaproteobacteria</taxon>
        <taxon>Enterobacterales</taxon>
        <taxon>Yersiniaceae</taxon>
        <taxon>Serratia</taxon>
    </lineage>
</organism>
<dbReference type="GO" id="GO:0015220">
    <property type="term" value="F:choline transmembrane transporter activity"/>
    <property type="evidence" value="ECO:0007669"/>
    <property type="project" value="TreeGrafter"/>
</dbReference>
<dbReference type="Pfam" id="PF00893">
    <property type="entry name" value="Multi_Drug_Res"/>
    <property type="match status" value="1"/>
</dbReference>
<proteinExistence type="inferred from homology"/>
<comment type="subcellular location">
    <subcellularLocation>
        <location evidence="1">Cell inner membrane</location>
        <topology evidence="1">Multi-pass membrane protein</topology>
    </subcellularLocation>
    <subcellularLocation>
        <location evidence="10">Cell membrane</location>
        <topology evidence="10">Multi-pass membrane protein</topology>
    </subcellularLocation>
</comment>
<evidence type="ECO:0000256" key="4">
    <source>
        <dbReference type="ARBA" id="ARBA00022448"/>
    </source>
</evidence>
<evidence type="ECO:0000256" key="7">
    <source>
        <dbReference type="ARBA" id="ARBA00022692"/>
    </source>
</evidence>
<comment type="similarity">
    <text evidence="10">Belongs to the drug/metabolite transporter (DMT) superfamily. Small multidrug resistance (SMR) (TC 2.A.7.1) family.</text>
</comment>
<dbReference type="InterPro" id="IPR000390">
    <property type="entry name" value="Small_drug/metabolite_transptr"/>
</dbReference>
<comment type="caution">
    <text evidence="12">The sequence shown here is derived from an EMBL/GenBank/DDBJ whole genome shotgun (WGS) entry which is preliminary data.</text>
</comment>
<dbReference type="InterPro" id="IPR045324">
    <property type="entry name" value="Small_multidrug_res"/>
</dbReference>
<evidence type="ECO:0000256" key="3">
    <source>
        <dbReference type="ARBA" id="ARBA00021114"/>
    </source>
</evidence>
<evidence type="ECO:0000256" key="2">
    <source>
        <dbReference type="ARBA" id="ARBA00011359"/>
    </source>
</evidence>
<keyword evidence="7 10" id="KW-0812">Transmembrane</keyword>
<keyword evidence="6" id="KW-0997">Cell inner membrane</keyword>
<keyword evidence="4" id="KW-0813">Transport</keyword>
<dbReference type="InterPro" id="IPR037185">
    <property type="entry name" value="EmrE-like"/>
</dbReference>
<keyword evidence="9 11" id="KW-0472">Membrane</keyword>
<evidence type="ECO:0000256" key="10">
    <source>
        <dbReference type="RuleBase" id="RU003942"/>
    </source>
</evidence>
<protein>
    <recommendedName>
        <fullName evidence="3">Spermidine export protein MdtI</fullName>
    </recommendedName>
</protein>
<evidence type="ECO:0000256" key="1">
    <source>
        <dbReference type="ARBA" id="ARBA00004429"/>
    </source>
</evidence>
<accession>A0AA46QES6</accession>
<dbReference type="GO" id="GO:0015199">
    <property type="term" value="F:amino-acid betaine transmembrane transporter activity"/>
    <property type="evidence" value="ECO:0007669"/>
    <property type="project" value="TreeGrafter"/>
</dbReference>
<dbReference type="Gene3D" id="1.10.3730.20">
    <property type="match status" value="1"/>
</dbReference>
<evidence type="ECO:0000313" key="12">
    <source>
        <dbReference type="EMBL" id="TQI86489.1"/>
    </source>
</evidence>
<keyword evidence="5" id="KW-1003">Cell membrane</keyword>
<evidence type="ECO:0000256" key="9">
    <source>
        <dbReference type="ARBA" id="ARBA00023136"/>
    </source>
</evidence>
<evidence type="ECO:0000256" key="5">
    <source>
        <dbReference type="ARBA" id="ARBA00022475"/>
    </source>
</evidence>
<dbReference type="NCBIfam" id="NF007934">
    <property type="entry name" value="PRK10650.1"/>
    <property type="match status" value="1"/>
</dbReference>
<feature type="transmembrane region" description="Helical" evidence="11">
    <location>
        <begin position="62"/>
        <end position="84"/>
    </location>
</feature>
<dbReference type="GO" id="GO:0005886">
    <property type="term" value="C:plasma membrane"/>
    <property type="evidence" value="ECO:0007669"/>
    <property type="project" value="UniProtKB-SubCell"/>
</dbReference>
<keyword evidence="8 11" id="KW-1133">Transmembrane helix</keyword>
<evidence type="ECO:0000256" key="11">
    <source>
        <dbReference type="SAM" id="Phobius"/>
    </source>
</evidence>
<dbReference type="AlphaFoldDB" id="A0AA46QES6"/>
<reference evidence="12 13" key="2">
    <citation type="submission" date="2019-07" db="EMBL/GenBank/DDBJ databases">
        <title>Investigation of anaerobic lignin degradation for improved lignocellulosic biofuels.</title>
        <authorList>
            <person name="Deangelis K.PhD."/>
        </authorList>
    </citation>
    <scope>NUCLEOTIDE SEQUENCE [LARGE SCALE GENOMIC DNA]</scope>
    <source>
        <strain evidence="12 13">106R</strain>
    </source>
</reference>
<dbReference type="GO" id="GO:0031460">
    <property type="term" value="P:glycine betaine transport"/>
    <property type="evidence" value="ECO:0007669"/>
    <property type="project" value="TreeGrafter"/>
</dbReference>
<reference evidence="12 13" key="1">
    <citation type="submission" date="2019-06" db="EMBL/GenBank/DDBJ databases">
        <authorList>
            <person name="Deangelis K."/>
            <person name="Huntemann M."/>
            <person name="Clum A."/>
            <person name="Pillay M."/>
            <person name="Palaniappan K."/>
            <person name="Varghese N."/>
            <person name="Mikhailova N."/>
            <person name="Stamatis D."/>
            <person name="Reddy T."/>
            <person name="Daum C."/>
            <person name="Shapiro N."/>
            <person name="Ivanova N."/>
            <person name="Kyrpides N."/>
            <person name="Woyke T."/>
        </authorList>
    </citation>
    <scope>NUCLEOTIDE SEQUENCE [LARGE SCALE GENOMIC DNA]</scope>
    <source>
        <strain evidence="12 13">106R</strain>
    </source>
</reference>
<dbReference type="GO" id="GO:1903711">
    <property type="term" value="P:spermidine transmembrane transport"/>
    <property type="evidence" value="ECO:0007669"/>
    <property type="project" value="TreeGrafter"/>
</dbReference>
<dbReference type="Proteomes" id="UP000320710">
    <property type="component" value="Unassembled WGS sequence"/>
</dbReference>
<evidence type="ECO:0000313" key="13">
    <source>
        <dbReference type="Proteomes" id="UP000320710"/>
    </source>
</evidence>
<dbReference type="SUPFAM" id="SSF103481">
    <property type="entry name" value="Multidrug resistance efflux transporter EmrE"/>
    <property type="match status" value="1"/>
</dbReference>
<name>A0AA46QES6_SERMA</name>
<gene>
    <name evidence="12" type="ORF">FHU12_4121</name>
</gene>
<comment type="subunit">
    <text evidence="2">Forms a complex with MdtJ.</text>
</comment>
<dbReference type="EMBL" id="VFMJ01000001">
    <property type="protein sequence ID" value="TQI86489.1"/>
    <property type="molecule type" value="Genomic_DNA"/>
</dbReference>
<dbReference type="PANTHER" id="PTHR30561:SF6">
    <property type="entry name" value="SPERMIDINE EXPORT PROTEIN MDTI"/>
    <property type="match status" value="1"/>
</dbReference>
<feature type="transmembrane region" description="Helical" evidence="11">
    <location>
        <begin position="38"/>
        <end position="56"/>
    </location>
</feature>
<feature type="transmembrane region" description="Helical" evidence="11">
    <location>
        <begin position="6"/>
        <end position="26"/>
    </location>
</feature>
<dbReference type="GO" id="GO:0015297">
    <property type="term" value="F:antiporter activity"/>
    <property type="evidence" value="ECO:0007669"/>
    <property type="project" value="TreeGrafter"/>
</dbReference>
<evidence type="ECO:0000256" key="6">
    <source>
        <dbReference type="ARBA" id="ARBA00022519"/>
    </source>
</evidence>